<dbReference type="RefSeq" id="WP_151109724.1">
    <property type="nucleotide sequence ID" value="NZ_JACSQO010000004.1"/>
</dbReference>
<feature type="domain" description="Aminoglycoside phosphotransferase" evidence="1">
    <location>
        <begin position="29"/>
        <end position="216"/>
    </location>
</feature>
<dbReference type="Pfam" id="PF01636">
    <property type="entry name" value="APH"/>
    <property type="match status" value="1"/>
</dbReference>
<proteinExistence type="predicted"/>
<name>A0ABR8R9S4_9BACI</name>
<dbReference type="EMBL" id="JACSQO010000004">
    <property type="protein sequence ID" value="MBD7944543.1"/>
    <property type="molecule type" value="Genomic_DNA"/>
</dbReference>
<organism evidence="2 3">
    <name type="scientific">Psychrobacillus faecigallinarum</name>
    <dbReference type="NCBI Taxonomy" id="2762235"/>
    <lineage>
        <taxon>Bacteria</taxon>
        <taxon>Bacillati</taxon>
        <taxon>Bacillota</taxon>
        <taxon>Bacilli</taxon>
        <taxon>Bacillales</taxon>
        <taxon>Bacillaceae</taxon>
        <taxon>Psychrobacillus</taxon>
    </lineage>
</organism>
<evidence type="ECO:0000313" key="3">
    <source>
        <dbReference type="Proteomes" id="UP000640786"/>
    </source>
</evidence>
<accession>A0ABR8R9S4</accession>
<evidence type="ECO:0000259" key="1">
    <source>
        <dbReference type="Pfam" id="PF01636"/>
    </source>
</evidence>
<comment type="caution">
    <text evidence="2">The sequence shown here is derived from an EMBL/GenBank/DDBJ whole genome shotgun (WGS) entry which is preliminary data.</text>
</comment>
<reference evidence="2 3" key="1">
    <citation type="submission" date="2020-08" db="EMBL/GenBank/DDBJ databases">
        <title>A Genomic Blueprint of the Chicken Gut Microbiome.</title>
        <authorList>
            <person name="Gilroy R."/>
            <person name="Ravi A."/>
            <person name="Getino M."/>
            <person name="Pursley I."/>
            <person name="Horton D.L."/>
            <person name="Alikhan N.-F."/>
            <person name="Baker D."/>
            <person name="Gharbi K."/>
            <person name="Hall N."/>
            <person name="Watson M."/>
            <person name="Adriaenssens E.M."/>
            <person name="Foster-Nyarko E."/>
            <person name="Jarju S."/>
            <person name="Secka A."/>
            <person name="Antonio M."/>
            <person name="Oren A."/>
            <person name="Chaudhuri R."/>
            <person name="La Ragione R.M."/>
            <person name="Hildebrand F."/>
            <person name="Pallen M.J."/>
        </authorList>
    </citation>
    <scope>NUCLEOTIDE SEQUENCE [LARGE SCALE GENOMIC DNA]</scope>
    <source>
        <strain evidence="2 3">Sa2BUA9</strain>
    </source>
</reference>
<sequence length="283" mass="32431">MNIDVILDELISKGILPADVKWQVSHLQGGTVSELYLIQNTVGEKIVVKSNVPALIDAEGEFLKIYEEIDLVPNIMYVEKTHKYLVYSFIEGETNLGVIDKKQMLKLLVEGLINHYKITKKYNGWGWADDLSSSWFDFMETRVEESSILLADYLGEDDFKLVQDLIQNQSNLNLKPFLLHGDCGVHNFIFNGKELKGVIDASPVIGHPMYDLVYAFCSSADDLSKETIDYAFSLMNIKDEYLANNLYKEVAIGLYFRLATCLKHHPEDWPIYKKGWDYWKAIV</sequence>
<keyword evidence="3" id="KW-1185">Reference proteome</keyword>
<gene>
    <name evidence="2" type="ORF">H9650_10490</name>
</gene>
<dbReference type="SUPFAM" id="SSF56112">
    <property type="entry name" value="Protein kinase-like (PK-like)"/>
    <property type="match status" value="1"/>
</dbReference>
<dbReference type="Proteomes" id="UP000640786">
    <property type="component" value="Unassembled WGS sequence"/>
</dbReference>
<dbReference type="InterPro" id="IPR002575">
    <property type="entry name" value="Aminoglycoside_PTrfase"/>
</dbReference>
<evidence type="ECO:0000313" key="2">
    <source>
        <dbReference type="EMBL" id="MBD7944543.1"/>
    </source>
</evidence>
<dbReference type="Gene3D" id="3.90.1200.10">
    <property type="match status" value="1"/>
</dbReference>
<dbReference type="InterPro" id="IPR011009">
    <property type="entry name" value="Kinase-like_dom_sf"/>
</dbReference>
<protein>
    <submittedName>
        <fullName evidence="2">Phosphotransferase</fullName>
    </submittedName>
</protein>